<reference evidence="5" key="1">
    <citation type="journal article" date="2019" name="Int. J. Syst. Evol. Microbiol.">
        <title>The Global Catalogue of Microorganisms (GCM) 10K type strain sequencing project: providing services to taxonomists for standard genome sequencing and annotation.</title>
        <authorList>
            <consortium name="The Broad Institute Genomics Platform"/>
            <consortium name="The Broad Institute Genome Sequencing Center for Infectious Disease"/>
            <person name="Wu L."/>
            <person name="Ma J."/>
        </authorList>
    </citation>
    <scope>NUCLEOTIDE SEQUENCE [LARGE SCALE GENOMIC DNA]</scope>
    <source>
        <strain evidence="5">JCM 9458</strain>
    </source>
</reference>
<dbReference type="EMBL" id="BAAAYN010000060">
    <property type="protein sequence ID" value="GAA3396741.1"/>
    <property type="molecule type" value="Genomic_DNA"/>
</dbReference>
<dbReference type="InterPro" id="IPR050552">
    <property type="entry name" value="LacD_aldolase"/>
</dbReference>
<feature type="compositionally biased region" description="Low complexity" evidence="3">
    <location>
        <begin position="1"/>
        <end position="10"/>
    </location>
</feature>
<dbReference type="PANTHER" id="PTHR39340">
    <property type="entry name" value="SULFOFRUCTOSEPHOSPHATE ALDOLASE"/>
    <property type="match status" value="1"/>
</dbReference>
<gene>
    <name evidence="4" type="primary">yihT</name>
    <name evidence="4" type="ORF">GCM10020369_74460</name>
</gene>
<sequence length="345" mass="37096">MTTDSVTATSDADRRLAAESNGRLAAESNGRLAAESNRRFTAESNRRFTALDDIADADGVFSIIAMDQRNTLRRMFTAVGVDATPEDMNRAKVDVAAALTPLASGILLDPTIGVPAVNAANALAPRCGLLIAAEPEKRPTWNGEPRAARDPEQNGRWVQELGGDAVKFLIQYRPHRSRTLGEPDLEAEALDVVRQVVADCSAAGIPSVVENLIYAQPGEDLTARQREDLIVESARTLDALGPDLLKLEYPGSAAGCRRIAEALTGPWAVLSAGVAFEEFQEVLAISCDEGGASGFIAGRSVWKEAIGMDAAERERFFADTARPRLEKCLTAVAGRARSWREVARH</sequence>
<accession>A0ABP6TAK4</accession>
<dbReference type="SMART" id="SM01133">
    <property type="entry name" value="DeoC"/>
    <property type="match status" value="1"/>
</dbReference>
<keyword evidence="5" id="KW-1185">Reference proteome</keyword>
<dbReference type="Pfam" id="PF01791">
    <property type="entry name" value="DeoC"/>
    <property type="match status" value="1"/>
</dbReference>
<feature type="region of interest" description="Disordered" evidence="3">
    <location>
        <begin position="1"/>
        <end position="23"/>
    </location>
</feature>
<comment type="similarity">
    <text evidence="1">Belongs to the aldolase LacD family.</text>
</comment>
<dbReference type="RefSeq" id="WP_345733007.1">
    <property type="nucleotide sequence ID" value="NZ_BAAAYN010000060.1"/>
</dbReference>
<dbReference type="SUPFAM" id="SSF51569">
    <property type="entry name" value="Aldolase"/>
    <property type="match status" value="1"/>
</dbReference>
<evidence type="ECO:0000256" key="2">
    <source>
        <dbReference type="ARBA" id="ARBA00023239"/>
    </source>
</evidence>
<keyword evidence="2" id="KW-0456">Lyase</keyword>
<dbReference type="Gene3D" id="3.20.20.70">
    <property type="entry name" value="Aldolase class I"/>
    <property type="match status" value="1"/>
</dbReference>
<evidence type="ECO:0000256" key="1">
    <source>
        <dbReference type="ARBA" id="ARBA00008679"/>
    </source>
</evidence>
<dbReference type="Proteomes" id="UP001501676">
    <property type="component" value="Unassembled WGS sequence"/>
</dbReference>
<evidence type="ECO:0000256" key="3">
    <source>
        <dbReference type="SAM" id="MobiDB-lite"/>
    </source>
</evidence>
<name>A0ABP6TAK4_9ACTN</name>
<protein>
    <submittedName>
        <fullName evidence="4">Sulfofructosephosphate aldolase</fullName>
    </submittedName>
</protein>
<dbReference type="InterPro" id="IPR002915">
    <property type="entry name" value="DeoC/FbaB/LacD_aldolase"/>
</dbReference>
<proteinExistence type="inferred from homology"/>
<comment type="caution">
    <text evidence="4">The sequence shown here is derived from an EMBL/GenBank/DDBJ whole genome shotgun (WGS) entry which is preliminary data.</text>
</comment>
<evidence type="ECO:0000313" key="5">
    <source>
        <dbReference type="Proteomes" id="UP001501676"/>
    </source>
</evidence>
<dbReference type="PANTHER" id="PTHR39340:SF1">
    <property type="entry name" value="SULFOFRUCTOSEPHOSPHATE ALDOLASE"/>
    <property type="match status" value="1"/>
</dbReference>
<evidence type="ECO:0000313" key="4">
    <source>
        <dbReference type="EMBL" id="GAA3396741.1"/>
    </source>
</evidence>
<dbReference type="InterPro" id="IPR013785">
    <property type="entry name" value="Aldolase_TIM"/>
</dbReference>
<organism evidence="4 5">
    <name type="scientific">Cryptosporangium minutisporangium</name>
    <dbReference type="NCBI Taxonomy" id="113569"/>
    <lineage>
        <taxon>Bacteria</taxon>
        <taxon>Bacillati</taxon>
        <taxon>Actinomycetota</taxon>
        <taxon>Actinomycetes</taxon>
        <taxon>Cryptosporangiales</taxon>
        <taxon>Cryptosporangiaceae</taxon>
        <taxon>Cryptosporangium</taxon>
    </lineage>
</organism>